<evidence type="ECO:0000256" key="1">
    <source>
        <dbReference type="SAM" id="MobiDB-lite"/>
    </source>
</evidence>
<feature type="non-terminal residue" evidence="2">
    <location>
        <position position="1"/>
    </location>
</feature>
<dbReference type="EMBL" id="CACQ02007673">
    <property type="protein sequence ID" value="CCF45357.1"/>
    <property type="molecule type" value="Genomic_DNA"/>
</dbReference>
<accession>H1VYP5</accession>
<evidence type="ECO:0000313" key="2">
    <source>
        <dbReference type="EMBL" id="CCF45357.1"/>
    </source>
</evidence>
<dbReference type="Proteomes" id="UP000007174">
    <property type="component" value="Unassembled WGS sequence"/>
</dbReference>
<feature type="compositionally biased region" description="Polar residues" evidence="1">
    <location>
        <begin position="16"/>
        <end position="25"/>
    </location>
</feature>
<evidence type="ECO:0000313" key="3">
    <source>
        <dbReference type="Proteomes" id="UP000007174"/>
    </source>
</evidence>
<organism evidence="2 3">
    <name type="scientific">Colletotrichum higginsianum (strain IMI 349063)</name>
    <name type="common">Crucifer anthracnose fungus</name>
    <dbReference type="NCBI Taxonomy" id="759273"/>
    <lineage>
        <taxon>Eukaryota</taxon>
        <taxon>Fungi</taxon>
        <taxon>Dikarya</taxon>
        <taxon>Ascomycota</taxon>
        <taxon>Pezizomycotina</taxon>
        <taxon>Sordariomycetes</taxon>
        <taxon>Hypocreomycetidae</taxon>
        <taxon>Glomerellales</taxon>
        <taxon>Glomerellaceae</taxon>
        <taxon>Colletotrichum</taxon>
        <taxon>Colletotrichum destructivum species complex</taxon>
    </lineage>
</organism>
<name>H1VYP5_COLHI</name>
<protein>
    <submittedName>
        <fullName evidence="2">Biotrophy-associated secreted protein 2</fullName>
    </submittedName>
</protein>
<reference evidence="3" key="1">
    <citation type="journal article" date="2012" name="Nat. Genet.">
        <title>Lifestyle transitions in plant pathogenic Colletotrichum fungi deciphered by genome and transcriptome analyses.</title>
        <authorList>
            <person name="O'Connell R.J."/>
            <person name="Thon M.R."/>
            <person name="Hacquard S."/>
            <person name="Amyotte S.G."/>
            <person name="Kleemann J."/>
            <person name="Torres M.F."/>
            <person name="Damm U."/>
            <person name="Buiate E.A."/>
            <person name="Epstein L."/>
            <person name="Alkan N."/>
            <person name="Altmueller J."/>
            <person name="Alvarado-Balderrama L."/>
            <person name="Bauser C.A."/>
            <person name="Becker C."/>
            <person name="Birren B.W."/>
            <person name="Chen Z."/>
            <person name="Choi J."/>
            <person name="Crouch J.A."/>
            <person name="Duvick J.P."/>
            <person name="Farman M.A."/>
            <person name="Gan P."/>
            <person name="Heiman D."/>
            <person name="Henrissat B."/>
            <person name="Howard R.J."/>
            <person name="Kabbage M."/>
            <person name="Koch C."/>
            <person name="Kracher B."/>
            <person name="Kubo Y."/>
            <person name="Law A.D."/>
            <person name="Lebrun M.-H."/>
            <person name="Lee Y.-H."/>
            <person name="Miyara I."/>
            <person name="Moore N."/>
            <person name="Neumann U."/>
            <person name="Nordstroem K."/>
            <person name="Panaccione D.G."/>
            <person name="Panstruga R."/>
            <person name="Place M."/>
            <person name="Proctor R.H."/>
            <person name="Prusky D."/>
            <person name="Rech G."/>
            <person name="Reinhardt R."/>
            <person name="Rollins J.A."/>
            <person name="Rounsley S."/>
            <person name="Schardl C.L."/>
            <person name="Schwartz D.C."/>
            <person name="Shenoy N."/>
            <person name="Shirasu K."/>
            <person name="Sikhakolli U.R."/>
            <person name="Stueber K."/>
            <person name="Sukno S.A."/>
            <person name="Sweigard J.A."/>
            <person name="Takano Y."/>
            <person name="Takahara H."/>
            <person name="Trail F."/>
            <person name="van der Does H.C."/>
            <person name="Voll L.M."/>
            <person name="Will I."/>
            <person name="Young S."/>
            <person name="Zeng Q."/>
            <person name="Zhang J."/>
            <person name="Zhou S."/>
            <person name="Dickman M.B."/>
            <person name="Schulze-Lefert P."/>
            <person name="Ver Loren van Themaat E."/>
            <person name="Ma L.-J."/>
            <person name="Vaillancourt L.J."/>
        </authorList>
    </citation>
    <scope>NUCLEOTIDE SEQUENCE [LARGE SCALE GENOMIC DNA]</scope>
    <source>
        <strain evidence="3">IMI 349063</strain>
    </source>
</reference>
<dbReference type="AlphaFoldDB" id="H1VYP5"/>
<dbReference type="HOGENOM" id="CLU_2661176_0_0_1"/>
<gene>
    <name evidence="2" type="ORF">CH063_14470</name>
</gene>
<sequence length="76" mass="8739">STKAPRVPRTWERETGSSSSPGNASRTRIVLRDAALVLRVRVLRWLSRMRTGKRDVGSLLRDWKPFGYDSKTFYGE</sequence>
<proteinExistence type="predicted"/>
<feature type="region of interest" description="Disordered" evidence="1">
    <location>
        <begin position="1"/>
        <end position="25"/>
    </location>
</feature>